<dbReference type="RefSeq" id="WP_084662108.1">
    <property type="nucleotide sequence ID" value="NZ_FPJW01000006.1"/>
</dbReference>
<dbReference type="OrthoDB" id="8535430at2"/>
<keyword evidence="3" id="KW-0804">Transcription</keyword>
<dbReference type="GO" id="GO:0003700">
    <property type="term" value="F:DNA-binding transcription factor activity"/>
    <property type="evidence" value="ECO:0007669"/>
    <property type="project" value="TreeGrafter"/>
</dbReference>
<proteinExistence type="predicted"/>
<dbReference type="InterPro" id="IPR001647">
    <property type="entry name" value="HTH_TetR"/>
</dbReference>
<dbReference type="InterPro" id="IPR009057">
    <property type="entry name" value="Homeodomain-like_sf"/>
</dbReference>
<dbReference type="InterPro" id="IPR039536">
    <property type="entry name" value="TetR_C_Proteobacteria"/>
</dbReference>
<dbReference type="PRINTS" id="PR00455">
    <property type="entry name" value="HTHTETR"/>
</dbReference>
<dbReference type="PROSITE" id="PS50977">
    <property type="entry name" value="HTH_TETR_2"/>
    <property type="match status" value="1"/>
</dbReference>
<evidence type="ECO:0000256" key="3">
    <source>
        <dbReference type="ARBA" id="ARBA00023163"/>
    </source>
</evidence>
<keyword evidence="2 4" id="KW-0238">DNA-binding</keyword>
<dbReference type="FunFam" id="1.10.10.60:FF:000141">
    <property type="entry name" value="TetR family transcriptional regulator"/>
    <property type="match status" value="1"/>
</dbReference>
<accession>A0A1K1XPE8</accession>
<evidence type="ECO:0000313" key="6">
    <source>
        <dbReference type="EMBL" id="SFX50948.1"/>
    </source>
</evidence>
<dbReference type="InterPro" id="IPR050109">
    <property type="entry name" value="HTH-type_TetR-like_transc_reg"/>
</dbReference>
<dbReference type="STRING" id="1122209.SAMN02745752_01929"/>
<organism evidence="6 7">
    <name type="scientific">Marinospirillum alkaliphilum DSM 21637</name>
    <dbReference type="NCBI Taxonomy" id="1122209"/>
    <lineage>
        <taxon>Bacteria</taxon>
        <taxon>Pseudomonadati</taxon>
        <taxon>Pseudomonadota</taxon>
        <taxon>Gammaproteobacteria</taxon>
        <taxon>Oceanospirillales</taxon>
        <taxon>Oceanospirillaceae</taxon>
        <taxon>Marinospirillum</taxon>
    </lineage>
</organism>
<evidence type="ECO:0000259" key="5">
    <source>
        <dbReference type="PROSITE" id="PS50977"/>
    </source>
</evidence>
<dbReference type="AlphaFoldDB" id="A0A1K1XPE8"/>
<dbReference type="EMBL" id="FPJW01000006">
    <property type="protein sequence ID" value="SFX50948.1"/>
    <property type="molecule type" value="Genomic_DNA"/>
</dbReference>
<evidence type="ECO:0000256" key="2">
    <source>
        <dbReference type="ARBA" id="ARBA00023125"/>
    </source>
</evidence>
<dbReference type="PANTHER" id="PTHR30055">
    <property type="entry name" value="HTH-TYPE TRANSCRIPTIONAL REGULATOR RUTR"/>
    <property type="match status" value="1"/>
</dbReference>
<dbReference type="SUPFAM" id="SSF46689">
    <property type="entry name" value="Homeodomain-like"/>
    <property type="match status" value="1"/>
</dbReference>
<dbReference type="Pfam" id="PF00440">
    <property type="entry name" value="TetR_N"/>
    <property type="match status" value="1"/>
</dbReference>
<gene>
    <name evidence="6" type="ORF">SAMN02745752_01929</name>
</gene>
<feature type="DNA-binding region" description="H-T-H motif" evidence="4">
    <location>
        <begin position="80"/>
        <end position="99"/>
    </location>
</feature>
<protein>
    <submittedName>
        <fullName evidence="6">Transcriptional regulator, TetR family</fullName>
    </submittedName>
</protein>
<sequence>MLPSQDWYFRPNDRLRSVQINAAGFSNLLHFADVQFQSKRYYSVKSDSSLAVSASCQDKRQQIILAASEAFLQKGYQNSSMEAIAAQAGVAKQTLYNHFGNKDALFFAVVNQMCAVEDDHLRSNEITSKNVEAVLQQYARRKLADLTSAENTAMFRMMVSEAIRFPNLGQFFFQAGMEKDRQLLVDFLTRQHEAGNLQVDDPEQAALFFQGALNAYFRPKFIMTGEAPSEAAIQQHIDYCIAKFLQLYRLTP</sequence>
<feature type="domain" description="HTH tetR-type" evidence="5">
    <location>
        <begin position="57"/>
        <end position="117"/>
    </location>
</feature>
<evidence type="ECO:0000256" key="4">
    <source>
        <dbReference type="PROSITE-ProRule" id="PRU00335"/>
    </source>
</evidence>
<evidence type="ECO:0000313" key="7">
    <source>
        <dbReference type="Proteomes" id="UP000182350"/>
    </source>
</evidence>
<dbReference type="Proteomes" id="UP000182350">
    <property type="component" value="Unassembled WGS sequence"/>
</dbReference>
<dbReference type="Pfam" id="PF14246">
    <property type="entry name" value="TetR_C_7"/>
    <property type="match status" value="1"/>
</dbReference>
<keyword evidence="7" id="KW-1185">Reference proteome</keyword>
<evidence type="ECO:0000256" key="1">
    <source>
        <dbReference type="ARBA" id="ARBA00023015"/>
    </source>
</evidence>
<dbReference type="InterPro" id="IPR036271">
    <property type="entry name" value="Tet_transcr_reg_TetR-rel_C_sf"/>
</dbReference>
<dbReference type="Gene3D" id="1.10.357.10">
    <property type="entry name" value="Tetracycline Repressor, domain 2"/>
    <property type="match status" value="1"/>
</dbReference>
<keyword evidence="1" id="KW-0805">Transcription regulation</keyword>
<name>A0A1K1XPE8_9GAMM</name>
<dbReference type="SUPFAM" id="SSF48498">
    <property type="entry name" value="Tetracyclin repressor-like, C-terminal domain"/>
    <property type="match status" value="1"/>
</dbReference>
<dbReference type="GO" id="GO:0000976">
    <property type="term" value="F:transcription cis-regulatory region binding"/>
    <property type="evidence" value="ECO:0007669"/>
    <property type="project" value="TreeGrafter"/>
</dbReference>
<reference evidence="6 7" key="1">
    <citation type="submission" date="2016-11" db="EMBL/GenBank/DDBJ databases">
        <authorList>
            <person name="Jaros S."/>
            <person name="Januszkiewicz K."/>
            <person name="Wedrychowicz H."/>
        </authorList>
    </citation>
    <scope>NUCLEOTIDE SEQUENCE [LARGE SCALE GENOMIC DNA]</scope>
    <source>
        <strain evidence="6 7">DSM 21637</strain>
    </source>
</reference>
<dbReference type="PANTHER" id="PTHR30055:SF146">
    <property type="entry name" value="HTH-TYPE TRANSCRIPTIONAL DUAL REGULATOR CECR"/>
    <property type="match status" value="1"/>
</dbReference>